<protein>
    <submittedName>
        <fullName evidence="2">Uncharacterized protein</fullName>
    </submittedName>
</protein>
<accession>A0A3P8J293</accession>
<gene>
    <name evidence="2" type="ORF">SMTD_LOCUS13176</name>
</gene>
<proteinExistence type="predicted"/>
<reference evidence="2 3" key="1">
    <citation type="submission" date="2018-11" db="EMBL/GenBank/DDBJ databases">
        <authorList>
            <consortium name="Pathogen Informatics"/>
        </authorList>
    </citation>
    <scope>NUCLEOTIDE SEQUENCE [LARGE SCALE GENOMIC DNA]</scope>
    <source>
        <strain>Denwood</strain>
        <strain evidence="3">Zambia</strain>
    </source>
</reference>
<dbReference type="Proteomes" id="UP000269396">
    <property type="component" value="Unassembled WGS sequence"/>
</dbReference>
<feature type="compositionally biased region" description="Polar residues" evidence="1">
    <location>
        <begin position="34"/>
        <end position="43"/>
    </location>
</feature>
<feature type="region of interest" description="Disordered" evidence="1">
    <location>
        <begin position="18"/>
        <end position="43"/>
    </location>
</feature>
<evidence type="ECO:0000313" key="2">
    <source>
        <dbReference type="EMBL" id="VDP62919.1"/>
    </source>
</evidence>
<dbReference type="AlphaFoldDB" id="A0A3P8J293"/>
<dbReference type="EMBL" id="UZAL01033224">
    <property type="protein sequence ID" value="VDP62919.1"/>
    <property type="molecule type" value="Genomic_DNA"/>
</dbReference>
<sequence>MSECENYRGITLLSAPGKVFNGVAEPHERRNRRPTLQSASFNP</sequence>
<organism evidence="2 3">
    <name type="scientific">Schistosoma mattheei</name>
    <dbReference type="NCBI Taxonomy" id="31246"/>
    <lineage>
        <taxon>Eukaryota</taxon>
        <taxon>Metazoa</taxon>
        <taxon>Spiralia</taxon>
        <taxon>Lophotrochozoa</taxon>
        <taxon>Platyhelminthes</taxon>
        <taxon>Trematoda</taxon>
        <taxon>Digenea</taxon>
        <taxon>Strigeidida</taxon>
        <taxon>Schistosomatoidea</taxon>
        <taxon>Schistosomatidae</taxon>
        <taxon>Schistosoma</taxon>
    </lineage>
</organism>
<name>A0A3P8J293_9TREM</name>
<evidence type="ECO:0000256" key="1">
    <source>
        <dbReference type="SAM" id="MobiDB-lite"/>
    </source>
</evidence>
<keyword evidence="3" id="KW-1185">Reference proteome</keyword>
<evidence type="ECO:0000313" key="3">
    <source>
        <dbReference type="Proteomes" id="UP000269396"/>
    </source>
</evidence>